<comment type="caution">
    <text evidence="2">The sequence shown here is derived from an EMBL/GenBank/DDBJ whole genome shotgun (WGS) entry which is preliminary data.</text>
</comment>
<feature type="transmembrane region" description="Helical" evidence="1">
    <location>
        <begin position="237"/>
        <end position="256"/>
    </location>
</feature>
<evidence type="ECO:0000313" key="3">
    <source>
        <dbReference type="Proteomes" id="UP000824208"/>
    </source>
</evidence>
<feature type="transmembrane region" description="Helical" evidence="1">
    <location>
        <begin position="105"/>
        <end position="130"/>
    </location>
</feature>
<dbReference type="GO" id="GO:0034228">
    <property type="term" value="F:ethanolamine transmembrane transporter activity"/>
    <property type="evidence" value="ECO:0007669"/>
    <property type="project" value="InterPro"/>
</dbReference>
<dbReference type="GO" id="GO:0005886">
    <property type="term" value="C:plasma membrane"/>
    <property type="evidence" value="ECO:0007669"/>
    <property type="project" value="TreeGrafter"/>
</dbReference>
<feature type="transmembrane region" description="Helical" evidence="1">
    <location>
        <begin position="205"/>
        <end position="225"/>
    </location>
</feature>
<name>A0A9D2S735_9FIRM</name>
<feature type="transmembrane region" description="Helical" evidence="1">
    <location>
        <begin position="142"/>
        <end position="167"/>
    </location>
</feature>
<feature type="transmembrane region" description="Helical" evidence="1">
    <location>
        <begin position="6"/>
        <end position="25"/>
    </location>
</feature>
<organism evidence="2 3">
    <name type="scientific">Candidatus Flavonifractor intestinipullorum</name>
    <dbReference type="NCBI Taxonomy" id="2838587"/>
    <lineage>
        <taxon>Bacteria</taxon>
        <taxon>Bacillati</taxon>
        <taxon>Bacillota</taxon>
        <taxon>Clostridia</taxon>
        <taxon>Eubacteriales</taxon>
        <taxon>Oscillospiraceae</taxon>
        <taxon>Flavonifractor</taxon>
    </lineage>
</organism>
<reference evidence="2" key="1">
    <citation type="journal article" date="2021" name="PeerJ">
        <title>Extensive microbial diversity within the chicken gut microbiome revealed by metagenomics and culture.</title>
        <authorList>
            <person name="Gilroy R."/>
            <person name="Ravi A."/>
            <person name="Getino M."/>
            <person name="Pursley I."/>
            <person name="Horton D.L."/>
            <person name="Alikhan N.F."/>
            <person name="Baker D."/>
            <person name="Gharbi K."/>
            <person name="Hall N."/>
            <person name="Watson M."/>
            <person name="Adriaenssens E.M."/>
            <person name="Foster-Nyarko E."/>
            <person name="Jarju S."/>
            <person name="Secka A."/>
            <person name="Antonio M."/>
            <person name="Oren A."/>
            <person name="Chaudhuri R.R."/>
            <person name="La Ragione R."/>
            <person name="Hildebrand F."/>
            <person name="Pallen M.J."/>
        </authorList>
    </citation>
    <scope>NUCLEOTIDE SEQUENCE</scope>
    <source>
        <strain evidence="2">CHK189-11263</strain>
    </source>
</reference>
<protein>
    <submittedName>
        <fullName evidence="2">Ethanolamine utilization protein EutH</fullName>
    </submittedName>
</protein>
<dbReference type="PANTHER" id="PTHR40089:SF1">
    <property type="entry name" value="ETHANOLAMINE PERMEASE EUTH-RELATED"/>
    <property type="match status" value="1"/>
</dbReference>
<keyword evidence="1" id="KW-1133">Transmembrane helix</keyword>
<feature type="transmembrane region" description="Helical" evidence="1">
    <location>
        <begin position="306"/>
        <end position="324"/>
    </location>
</feature>
<evidence type="ECO:0000256" key="1">
    <source>
        <dbReference type="SAM" id="Phobius"/>
    </source>
</evidence>
<dbReference type="AlphaFoldDB" id="A0A9D2S735"/>
<dbReference type="EMBL" id="DWYC01000088">
    <property type="protein sequence ID" value="HJB57915.1"/>
    <property type="molecule type" value="Genomic_DNA"/>
</dbReference>
<sequence length="369" mass="38481">MSLDQIILWIVAVGFILGGLDKIFGGKLGLAPKFEEGFQAMGTLALGMAGIICLTPLIGRYLGPVITPFFQAIGVDPGMFGAILANDMGGYDLAMELAVDERAGLLSGAIVASMFGVILVFHIPVGLGIIPKEKHPWFAQGLLIGFIVTPIGSILGGLVAGFPFLFILRNMVPIIVISVLLAIGLRLAPNAMVTGSLWFGRAVTALIYFGLICAGFEAITGAVILPGMTPISEAMSTVGHIALVLAGTFPVLSILLKVLDRPLKAAGRHMVLDSTSTAGLIFALANSVPVFTMIKDMDRKGTIINTVWAITVGAALGDHLGYTAGVRPDMIVPMIVAKLSAGACGVAIVLIQERLRNSNVPAASPRIDG</sequence>
<feature type="transmembrane region" description="Helical" evidence="1">
    <location>
        <begin position="276"/>
        <end position="294"/>
    </location>
</feature>
<proteinExistence type="predicted"/>
<evidence type="ECO:0000313" key="2">
    <source>
        <dbReference type="EMBL" id="HJB57915.1"/>
    </source>
</evidence>
<reference evidence="2" key="2">
    <citation type="submission" date="2021-04" db="EMBL/GenBank/DDBJ databases">
        <authorList>
            <person name="Gilroy R."/>
        </authorList>
    </citation>
    <scope>NUCLEOTIDE SEQUENCE</scope>
    <source>
        <strain evidence="2">CHK189-11263</strain>
    </source>
</reference>
<gene>
    <name evidence="2" type="ORF">H9714_10225</name>
</gene>
<dbReference type="PANTHER" id="PTHR40089">
    <property type="entry name" value="ETHANOLAMINE UTILIZATION PROTEIN EUTH"/>
    <property type="match status" value="1"/>
</dbReference>
<accession>A0A9D2S735</accession>
<dbReference type="Pfam" id="PF04346">
    <property type="entry name" value="EutH"/>
    <property type="match status" value="1"/>
</dbReference>
<feature type="transmembrane region" description="Helical" evidence="1">
    <location>
        <begin position="174"/>
        <end position="199"/>
    </location>
</feature>
<feature type="transmembrane region" description="Helical" evidence="1">
    <location>
        <begin position="37"/>
        <end position="59"/>
    </location>
</feature>
<dbReference type="PIRSF" id="PIRSF019466">
    <property type="entry name" value="EutH"/>
    <property type="match status" value="1"/>
</dbReference>
<dbReference type="Proteomes" id="UP000824208">
    <property type="component" value="Unassembled WGS sequence"/>
</dbReference>
<keyword evidence="1" id="KW-0472">Membrane</keyword>
<dbReference type="InterPro" id="IPR007441">
    <property type="entry name" value="EutH"/>
</dbReference>
<feature type="transmembrane region" description="Helical" evidence="1">
    <location>
        <begin position="330"/>
        <end position="351"/>
    </location>
</feature>
<keyword evidence="1" id="KW-0812">Transmembrane</keyword>